<dbReference type="Pfam" id="PF02962">
    <property type="entry name" value="CHMI"/>
    <property type="match status" value="1"/>
</dbReference>
<sequence>MPHLVMEYTDALAERVNIDQLVDDLHQAAIATDCFDPDALKSRAVPCAVWRVGAQADRGEFVHVEFRLLAGRSDQQKQQISDALTGPLRDHAGHVTSLTVEVRDMDTTSYRKWVGPNHAL</sequence>
<evidence type="ECO:0008006" key="3">
    <source>
        <dbReference type="Google" id="ProtNLM"/>
    </source>
</evidence>
<dbReference type="Gene3D" id="3.30.429.10">
    <property type="entry name" value="Macrophage Migration Inhibitory Factor"/>
    <property type="match status" value="1"/>
</dbReference>
<accession>A0ABX3KVL8</accession>
<gene>
    <name evidence="1" type="ORF">BZJ21_01010</name>
</gene>
<dbReference type="Proteomes" id="UP000189431">
    <property type="component" value="Unassembled WGS sequence"/>
</dbReference>
<reference evidence="2" key="1">
    <citation type="submission" date="2017-01" db="EMBL/GenBank/DDBJ databases">
        <title>Draft genome of the species Salinivibrio costicola subsp. alcaliphilus.</title>
        <authorList>
            <person name="Lopez-Hermoso C."/>
            <person name="De La Haba R."/>
            <person name="Sanchez-Porro C."/>
            <person name="Ventosa A."/>
        </authorList>
    </citation>
    <scope>NUCLEOTIDE SEQUENCE [LARGE SCALE GENOMIC DNA]</scope>
    <source>
        <strain evidence="2">CBH448</strain>
    </source>
</reference>
<comment type="caution">
    <text evidence="1">The sequence shown here is derived from an EMBL/GenBank/DDBJ whole genome shotgun (WGS) entry which is preliminary data.</text>
</comment>
<dbReference type="InterPro" id="IPR004220">
    <property type="entry name" value="5-COMe_2-OHmuconate_Isoase"/>
</dbReference>
<organism evidence="1 2">
    <name type="scientific">Salinivibrio costicola subsp. alcaliphilus</name>
    <dbReference type="NCBI Taxonomy" id="272773"/>
    <lineage>
        <taxon>Bacteria</taxon>
        <taxon>Pseudomonadati</taxon>
        <taxon>Pseudomonadota</taxon>
        <taxon>Gammaproteobacteria</taxon>
        <taxon>Vibrionales</taxon>
        <taxon>Vibrionaceae</taxon>
        <taxon>Salinivibrio</taxon>
    </lineage>
</organism>
<dbReference type="InterPro" id="IPR014347">
    <property type="entry name" value="Tautomerase/MIF_sf"/>
</dbReference>
<dbReference type="CDD" id="cd00580">
    <property type="entry name" value="CHMI"/>
    <property type="match status" value="1"/>
</dbReference>
<dbReference type="PANTHER" id="PTHR37950:SF1">
    <property type="entry name" value="4-HYDROXYPHENYLACETATE CATABOLISM PROTEIN"/>
    <property type="match status" value="1"/>
</dbReference>
<dbReference type="PANTHER" id="PTHR37950">
    <property type="entry name" value="4-HYDROXYPHENYLACETATE CATABOLISM PROTEIN"/>
    <property type="match status" value="1"/>
</dbReference>
<evidence type="ECO:0000313" key="1">
    <source>
        <dbReference type="EMBL" id="OOF35393.1"/>
    </source>
</evidence>
<keyword evidence="2" id="KW-1185">Reference proteome</keyword>
<evidence type="ECO:0000313" key="2">
    <source>
        <dbReference type="Proteomes" id="UP000189431"/>
    </source>
</evidence>
<proteinExistence type="predicted"/>
<dbReference type="EMBL" id="MUFR01000002">
    <property type="protein sequence ID" value="OOF35393.1"/>
    <property type="molecule type" value="Genomic_DNA"/>
</dbReference>
<dbReference type="SUPFAM" id="SSF55331">
    <property type="entry name" value="Tautomerase/MIF"/>
    <property type="match status" value="1"/>
</dbReference>
<name>A0ABX3KVL8_SALCS</name>
<protein>
    <recommendedName>
        <fullName evidence="3">5-carboxymethyl-2-hydroxymuconate Delta-isomerase</fullName>
    </recommendedName>
</protein>